<name>A0A3M3BAZ2_9PSED</name>
<comment type="subunit">
    <text evidence="14">Homodimer.</text>
</comment>
<dbReference type="GO" id="GO:0000287">
    <property type="term" value="F:magnesium ion binding"/>
    <property type="evidence" value="ECO:0007669"/>
    <property type="project" value="UniProtKB-UniRule"/>
</dbReference>
<dbReference type="InterPro" id="IPR036144">
    <property type="entry name" value="RibA-like_sf"/>
</dbReference>
<dbReference type="UniPathway" id="UPA00275">
    <property type="reaction ID" value="UER00399"/>
</dbReference>
<dbReference type="Gene3D" id="3.90.870.10">
    <property type="entry name" value="DHBP synthase"/>
    <property type="match status" value="1"/>
</dbReference>
<dbReference type="EC" id="4.1.99.12" evidence="7 14"/>
<evidence type="ECO:0000256" key="3">
    <source>
        <dbReference type="ARBA" id="ARBA00002284"/>
    </source>
</evidence>
<evidence type="ECO:0000313" key="17">
    <source>
        <dbReference type="Proteomes" id="UP000278587"/>
    </source>
</evidence>
<evidence type="ECO:0000256" key="5">
    <source>
        <dbReference type="ARBA" id="ARBA00005520"/>
    </source>
</evidence>
<dbReference type="PANTHER" id="PTHR21327:SF34">
    <property type="entry name" value="3,4-DIHYDROXY-2-BUTANONE 4-PHOSPHATE SYNTHASE"/>
    <property type="match status" value="1"/>
</dbReference>
<dbReference type="SUPFAM" id="SSF142695">
    <property type="entry name" value="RibA-like"/>
    <property type="match status" value="1"/>
</dbReference>
<dbReference type="GO" id="GO:0008686">
    <property type="term" value="F:3,4-dihydroxy-2-butanone-4-phosphate synthase activity"/>
    <property type="evidence" value="ECO:0007669"/>
    <property type="project" value="UniProtKB-UniRule"/>
</dbReference>
<feature type="site" description="Essential for catalytic activity" evidence="14">
    <location>
        <position position="186"/>
    </location>
</feature>
<comment type="cofactor">
    <cofactor evidence="2">
        <name>Mn(2+)</name>
        <dbReference type="ChEBI" id="CHEBI:29035"/>
    </cofactor>
</comment>
<dbReference type="InterPro" id="IPR017945">
    <property type="entry name" value="DHBP_synth_RibB-like_a/b_dom"/>
</dbReference>
<comment type="similarity">
    <text evidence="14">Belongs to the DHBP synthase family.</text>
</comment>
<evidence type="ECO:0000256" key="12">
    <source>
        <dbReference type="ARBA" id="ARBA00023211"/>
    </source>
</evidence>
<dbReference type="NCBIfam" id="NF009132">
    <property type="entry name" value="PRK12485.1"/>
    <property type="match status" value="1"/>
</dbReference>
<dbReference type="PIRSF" id="PIRSF001259">
    <property type="entry name" value="RibA"/>
    <property type="match status" value="1"/>
</dbReference>
<dbReference type="GO" id="GO:0030145">
    <property type="term" value="F:manganese ion binding"/>
    <property type="evidence" value="ECO:0007669"/>
    <property type="project" value="UniProtKB-UniRule"/>
</dbReference>
<protein>
    <recommendedName>
        <fullName evidence="8 14">3,4-dihydroxy-2-butanone 4-phosphate synthase</fullName>
        <shortName evidence="14">DHBP synthase</shortName>
        <ecNumber evidence="7 14">4.1.99.12</ecNumber>
    </recommendedName>
</protein>
<proteinExistence type="inferred from homology"/>
<dbReference type="PANTHER" id="PTHR21327">
    <property type="entry name" value="GTP CYCLOHYDROLASE II-RELATED"/>
    <property type="match status" value="1"/>
</dbReference>
<feature type="domain" description="GTP cyclohydrolase II" evidence="15">
    <location>
        <begin position="233"/>
        <end position="388"/>
    </location>
</feature>
<evidence type="ECO:0000256" key="2">
    <source>
        <dbReference type="ARBA" id="ARBA00001936"/>
    </source>
</evidence>
<feature type="binding site" evidence="14">
    <location>
        <position position="54"/>
    </location>
    <ligand>
        <name>D-ribulose 5-phosphate</name>
        <dbReference type="ChEBI" id="CHEBI:58121"/>
    </ligand>
</feature>
<dbReference type="Gene3D" id="3.40.50.10990">
    <property type="entry name" value="GTP cyclohydrolase II"/>
    <property type="match status" value="2"/>
</dbReference>
<comment type="similarity">
    <text evidence="5">In the N-terminal section; belongs to the DHBP synthase family.</text>
</comment>
<feature type="binding site" evidence="14">
    <location>
        <begin position="162"/>
        <end position="166"/>
    </location>
    <ligand>
        <name>D-ribulose 5-phosphate</name>
        <dbReference type="ChEBI" id="CHEBI:58121"/>
    </ligand>
</feature>
<sequence>MCEIFCLMVYHDPSNHKTGILNMAFDRIEDIIEDYRQGRMVLLVDDEDRENEGDLLLAADCCSAQAISFMAREARGLICLTLTDEHCQRLGLEQMVPSNGSVFATAFTVSIEATTGVTTGISAADRARTVQAAVNPDAVPEDLVQPGHIFPLRARDGGVLTRAGHTEAGCDLARLAGFTPASVIVEVMNDDGSMARRPDLELFAEKHGIRIGTIADLIHYRLSTEHTIVRIGERELPTVHGIFRLFSYEDRIEGGVHMAMVMGDIRRDETTLVRVHVVDPLRDLVGAEYTGPANWTLWAALQRVAEEGHGVVVVLANHESSQALLERIPHLTQPPRQYTRSQSRIYSEVGTGAQILQDLGVGKLRHLGPPLKYAGLTGYDLEVIESIPFPG</sequence>
<feature type="binding site" evidence="14">
    <location>
        <position position="165"/>
    </location>
    <ligand>
        <name>Mg(2+)</name>
        <dbReference type="ChEBI" id="CHEBI:18420"/>
        <label>2</label>
    </ligand>
</feature>
<dbReference type="GO" id="GO:0009231">
    <property type="term" value="P:riboflavin biosynthetic process"/>
    <property type="evidence" value="ECO:0007669"/>
    <property type="project" value="UniProtKB-UniRule"/>
</dbReference>
<dbReference type="Proteomes" id="UP000278587">
    <property type="component" value="Unassembled WGS sequence"/>
</dbReference>
<feature type="site" description="Essential for catalytic activity" evidence="14">
    <location>
        <position position="148"/>
    </location>
</feature>
<dbReference type="NCBIfam" id="TIGR00506">
    <property type="entry name" value="ribB"/>
    <property type="match status" value="1"/>
</dbReference>
<evidence type="ECO:0000313" key="16">
    <source>
        <dbReference type="EMBL" id="RMM09755.1"/>
    </source>
</evidence>
<evidence type="ECO:0000256" key="8">
    <source>
        <dbReference type="ARBA" id="ARBA00018836"/>
    </source>
</evidence>
<feature type="binding site" evidence="14">
    <location>
        <position position="50"/>
    </location>
    <ligand>
        <name>Mg(2+)</name>
        <dbReference type="ChEBI" id="CHEBI:18420"/>
        <label>1</label>
    </ligand>
</feature>
<dbReference type="InterPro" id="IPR032677">
    <property type="entry name" value="GTP_cyclohydro_II"/>
</dbReference>
<comment type="cofactor">
    <cofactor evidence="14">
        <name>Mg(2+)</name>
        <dbReference type="ChEBI" id="CHEBI:18420"/>
    </cofactor>
    <cofactor evidence="14">
        <name>Mn(2+)</name>
        <dbReference type="ChEBI" id="CHEBI:29035"/>
    </cofactor>
    <text evidence="14">Binds 2 divalent metal cations per subunit. Magnesium or manganese.</text>
</comment>
<keyword evidence="12 14" id="KW-0464">Manganese</keyword>
<dbReference type="GO" id="GO:0005829">
    <property type="term" value="C:cytosol"/>
    <property type="evidence" value="ECO:0007669"/>
    <property type="project" value="TreeGrafter"/>
</dbReference>
<comment type="caution">
    <text evidence="16">The sequence shown here is derived from an EMBL/GenBank/DDBJ whole genome shotgun (WGS) entry which is preliminary data.</text>
</comment>
<dbReference type="HAMAP" id="MF_00180">
    <property type="entry name" value="RibB"/>
    <property type="match status" value="1"/>
</dbReference>
<evidence type="ECO:0000256" key="4">
    <source>
        <dbReference type="ARBA" id="ARBA00004904"/>
    </source>
</evidence>
<evidence type="ECO:0000256" key="13">
    <source>
        <dbReference type="ARBA" id="ARBA00023239"/>
    </source>
</evidence>
<evidence type="ECO:0000256" key="11">
    <source>
        <dbReference type="ARBA" id="ARBA00022842"/>
    </source>
</evidence>
<keyword evidence="11 14" id="KW-0460">Magnesium</keyword>
<dbReference type="EMBL" id="RBOC01000089">
    <property type="protein sequence ID" value="RMM09755.1"/>
    <property type="molecule type" value="Genomic_DNA"/>
</dbReference>
<dbReference type="GO" id="GO:0003935">
    <property type="term" value="F:GTP cyclohydrolase II activity"/>
    <property type="evidence" value="ECO:0007669"/>
    <property type="project" value="TreeGrafter"/>
</dbReference>
<evidence type="ECO:0000259" key="15">
    <source>
        <dbReference type="Pfam" id="PF00925"/>
    </source>
</evidence>
<evidence type="ECO:0000256" key="1">
    <source>
        <dbReference type="ARBA" id="ARBA00000141"/>
    </source>
</evidence>
<comment type="similarity">
    <text evidence="6">In the C-terminal section; belongs to the GTP cyclohydrolase II family.</text>
</comment>
<dbReference type="Pfam" id="PF00926">
    <property type="entry name" value="DHBP_synthase"/>
    <property type="match status" value="1"/>
</dbReference>
<keyword evidence="10 14" id="KW-0479">Metal-binding</keyword>
<gene>
    <name evidence="14" type="primary">ribB</name>
    <name evidence="16" type="ORF">ALQ84_05520</name>
</gene>
<accession>A0A3M3BAZ2</accession>
<evidence type="ECO:0000256" key="6">
    <source>
        <dbReference type="ARBA" id="ARBA00008976"/>
    </source>
</evidence>
<organism evidence="16 17">
    <name type="scientific">Pseudomonas caricapapayae</name>
    <dbReference type="NCBI Taxonomy" id="46678"/>
    <lineage>
        <taxon>Bacteria</taxon>
        <taxon>Pseudomonadati</taxon>
        <taxon>Pseudomonadota</taxon>
        <taxon>Gammaproteobacteria</taxon>
        <taxon>Pseudomonadales</taxon>
        <taxon>Pseudomonadaceae</taxon>
        <taxon>Pseudomonas</taxon>
    </lineage>
</organism>
<comment type="pathway">
    <text evidence="4 14">Cofactor biosynthesis; riboflavin biosynthesis; 2-hydroxy-3-oxobutyl phosphate from D-ribulose 5-phosphate: step 1/1.</text>
</comment>
<dbReference type="FunFam" id="3.90.870.10:FF:000001">
    <property type="entry name" value="Riboflavin biosynthesis protein RibBA"/>
    <property type="match status" value="1"/>
</dbReference>
<evidence type="ECO:0000256" key="9">
    <source>
        <dbReference type="ARBA" id="ARBA00022619"/>
    </source>
</evidence>
<evidence type="ECO:0000256" key="14">
    <source>
        <dbReference type="HAMAP-Rule" id="MF_00180"/>
    </source>
</evidence>
<dbReference type="AlphaFoldDB" id="A0A3M3BAZ2"/>
<comment type="function">
    <text evidence="3 14">Catalyzes the conversion of D-ribulose 5-phosphate to formate and 3,4-dihydroxy-2-butanone 4-phosphate.</text>
</comment>
<reference evidence="16 17" key="1">
    <citation type="submission" date="2018-08" db="EMBL/GenBank/DDBJ databases">
        <title>Recombination of ecologically and evolutionarily significant loci maintains genetic cohesion in the Pseudomonas syringae species complex.</title>
        <authorList>
            <person name="Dillon M."/>
            <person name="Thakur S."/>
            <person name="Almeida R.N.D."/>
            <person name="Weir B.S."/>
            <person name="Guttman D.S."/>
        </authorList>
    </citation>
    <scope>NUCLEOTIDE SEQUENCE [LARGE SCALE GENOMIC DNA]</scope>
    <source>
        <strain evidence="16 17">ICMP 4086</strain>
    </source>
</reference>
<feature type="binding site" evidence="14">
    <location>
        <position position="50"/>
    </location>
    <ligand>
        <name>Mg(2+)</name>
        <dbReference type="ChEBI" id="CHEBI:18420"/>
        <label>2</label>
    </ligand>
</feature>
<dbReference type="NCBIfam" id="NF010626">
    <property type="entry name" value="PRK14019.1"/>
    <property type="match status" value="1"/>
</dbReference>
<keyword evidence="9 14" id="KW-0686">Riboflavin biosynthesis</keyword>
<evidence type="ECO:0000256" key="10">
    <source>
        <dbReference type="ARBA" id="ARBA00022723"/>
    </source>
</evidence>
<dbReference type="SUPFAM" id="SSF55821">
    <property type="entry name" value="YrdC/RibB"/>
    <property type="match status" value="1"/>
</dbReference>
<comment type="catalytic activity">
    <reaction evidence="1 14">
        <text>D-ribulose 5-phosphate = (2S)-2-hydroxy-3-oxobutyl phosphate + formate + H(+)</text>
        <dbReference type="Rhea" id="RHEA:18457"/>
        <dbReference type="ChEBI" id="CHEBI:15378"/>
        <dbReference type="ChEBI" id="CHEBI:15740"/>
        <dbReference type="ChEBI" id="CHEBI:58121"/>
        <dbReference type="ChEBI" id="CHEBI:58830"/>
        <dbReference type="EC" id="4.1.99.12"/>
    </reaction>
</comment>
<feature type="binding site" evidence="14">
    <location>
        <begin position="49"/>
        <end position="50"/>
    </location>
    <ligand>
        <name>D-ribulose 5-phosphate</name>
        <dbReference type="ChEBI" id="CHEBI:58121"/>
    </ligand>
</feature>
<dbReference type="Pfam" id="PF00925">
    <property type="entry name" value="GTP_cyclohydro2"/>
    <property type="match status" value="1"/>
</dbReference>
<keyword evidence="13 14" id="KW-0456">Lyase</keyword>
<dbReference type="InterPro" id="IPR000422">
    <property type="entry name" value="DHBP_synthase_RibB"/>
</dbReference>
<evidence type="ECO:0000256" key="7">
    <source>
        <dbReference type="ARBA" id="ARBA00012153"/>
    </source>
</evidence>